<evidence type="ECO:0000313" key="4">
    <source>
        <dbReference type="Proteomes" id="UP001223072"/>
    </source>
</evidence>
<reference evidence="3 4" key="1">
    <citation type="submission" date="2023-07" db="EMBL/GenBank/DDBJ databases">
        <title>Comparative genomics of wheat-associated soil bacteria to identify genetic determinants of phenazine resistance.</title>
        <authorList>
            <person name="Mouncey N."/>
        </authorList>
    </citation>
    <scope>NUCLEOTIDE SEQUENCE [LARGE SCALE GENOMIC DNA]</scope>
    <source>
        <strain evidence="3 4">W2I16</strain>
    </source>
</reference>
<feature type="transmembrane region" description="Helical" evidence="2">
    <location>
        <begin position="27"/>
        <end position="48"/>
    </location>
</feature>
<evidence type="ECO:0000256" key="2">
    <source>
        <dbReference type="SAM" id="Phobius"/>
    </source>
</evidence>
<name>A0ABU0RNQ6_9ACTN</name>
<keyword evidence="2" id="KW-1133">Transmembrane helix</keyword>
<comment type="caution">
    <text evidence="3">The sequence shown here is derived from an EMBL/GenBank/DDBJ whole genome shotgun (WGS) entry which is preliminary data.</text>
</comment>
<dbReference type="EMBL" id="JAUSZS010000004">
    <property type="protein sequence ID" value="MDQ0933621.1"/>
    <property type="molecule type" value="Genomic_DNA"/>
</dbReference>
<keyword evidence="4" id="KW-1185">Reference proteome</keyword>
<evidence type="ECO:0000256" key="1">
    <source>
        <dbReference type="SAM" id="MobiDB-lite"/>
    </source>
</evidence>
<organism evidence="3 4">
    <name type="scientific">Streptomyces turgidiscabies</name>
    <dbReference type="NCBI Taxonomy" id="85558"/>
    <lineage>
        <taxon>Bacteria</taxon>
        <taxon>Bacillati</taxon>
        <taxon>Actinomycetota</taxon>
        <taxon>Actinomycetes</taxon>
        <taxon>Kitasatosporales</taxon>
        <taxon>Streptomycetaceae</taxon>
        <taxon>Streptomyces</taxon>
    </lineage>
</organism>
<evidence type="ECO:0000313" key="3">
    <source>
        <dbReference type="EMBL" id="MDQ0933621.1"/>
    </source>
</evidence>
<dbReference type="RefSeq" id="WP_307627374.1">
    <property type="nucleotide sequence ID" value="NZ_JAUSZS010000004.1"/>
</dbReference>
<evidence type="ECO:0008006" key="5">
    <source>
        <dbReference type="Google" id="ProtNLM"/>
    </source>
</evidence>
<proteinExistence type="predicted"/>
<accession>A0ABU0RNQ6</accession>
<sequence>MTTSVRQARRPATVPQRRRAPRHAVPGWAIAVVGLLGALVITATALLAGGQQQTDTTPTPLPPPPTAVVAEINGQKIPVRQFALYLAQERAATFAHFHKTYGVSDGPRFWTTPHGGTTPAAYLKQHALADAAQSTVVLALAHQHKLIADPGYDAFLAAWTAENARRRQAVAAHQVIYGPVQYTEANYFTYVLHDLDARLEQVLAKAGTIPTPESALRAYYRDHLDTFRRQEDESGPITTPPFGEVTAQVRQAYVHDRYQAMTDRLARTAKTTVAHAIYASVPVT</sequence>
<keyword evidence="2" id="KW-0812">Transmembrane</keyword>
<dbReference type="Proteomes" id="UP001223072">
    <property type="component" value="Unassembled WGS sequence"/>
</dbReference>
<protein>
    <recommendedName>
        <fullName evidence="5">Peptidylprolyl isomerase</fullName>
    </recommendedName>
</protein>
<gene>
    <name evidence="3" type="ORF">QFZ49_003561</name>
</gene>
<feature type="region of interest" description="Disordered" evidence="1">
    <location>
        <begin position="1"/>
        <end position="21"/>
    </location>
</feature>
<keyword evidence="2" id="KW-0472">Membrane</keyword>